<dbReference type="Proteomes" id="UP001055439">
    <property type="component" value="Chromosome 9"/>
</dbReference>
<accession>A0A9E7I769</accession>
<dbReference type="Pfam" id="PF12937">
    <property type="entry name" value="F-box-like"/>
    <property type="match status" value="1"/>
</dbReference>
<evidence type="ECO:0000313" key="3">
    <source>
        <dbReference type="Proteomes" id="UP001055439"/>
    </source>
</evidence>
<dbReference type="AlphaFoldDB" id="A0A9E7I769"/>
<dbReference type="InterPro" id="IPR001810">
    <property type="entry name" value="F-box_dom"/>
</dbReference>
<name>A0A9E7I769_9LILI</name>
<dbReference type="InterPro" id="IPR036047">
    <property type="entry name" value="F-box-like_dom_sf"/>
</dbReference>
<gene>
    <name evidence="2" type="ORF">MUK42_04990</name>
</gene>
<dbReference type="EMBL" id="CP097511">
    <property type="protein sequence ID" value="URE47205.1"/>
    <property type="molecule type" value="Genomic_DNA"/>
</dbReference>
<protein>
    <submittedName>
        <fullName evidence="2">F-box protein</fullName>
    </submittedName>
</protein>
<dbReference type="CDD" id="cd09917">
    <property type="entry name" value="F-box_SF"/>
    <property type="match status" value="1"/>
</dbReference>
<evidence type="ECO:0000313" key="2">
    <source>
        <dbReference type="EMBL" id="URE47205.1"/>
    </source>
</evidence>
<dbReference type="InterPro" id="IPR044809">
    <property type="entry name" value="AUF1-like"/>
</dbReference>
<reference evidence="2" key="1">
    <citation type="submission" date="2022-05" db="EMBL/GenBank/DDBJ databases">
        <title>The Musa troglodytarum L. genome provides insights into the mechanism of non-climacteric behaviour and enrichment of carotenoids.</title>
        <authorList>
            <person name="Wang J."/>
        </authorList>
    </citation>
    <scope>NUCLEOTIDE SEQUENCE</scope>
    <source>
        <tissue evidence="2">Leaf</tissue>
    </source>
</reference>
<dbReference type="SUPFAM" id="SSF81383">
    <property type="entry name" value="F-box domain"/>
    <property type="match status" value="1"/>
</dbReference>
<dbReference type="Gene3D" id="1.20.1280.50">
    <property type="match status" value="1"/>
</dbReference>
<feature type="domain" description="F-box" evidence="1">
    <location>
        <begin position="18"/>
        <end position="54"/>
    </location>
</feature>
<dbReference type="OrthoDB" id="745849at2759"/>
<dbReference type="PANTHER" id="PTHR31215">
    <property type="entry name" value="OS05G0510400 PROTEIN-RELATED"/>
    <property type="match status" value="1"/>
</dbReference>
<evidence type="ECO:0000259" key="1">
    <source>
        <dbReference type="Pfam" id="PF12937"/>
    </source>
</evidence>
<proteinExistence type="predicted"/>
<organism evidence="2 3">
    <name type="scientific">Musa troglodytarum</name>
    <name type="common">fe'i banana</name>
    <dbReference type="NCBI Taxonomy" id="320322"/>
    <lineage>
        <taxon>Eukaryota</taxon>
        <taxon>Viridiplantae</taxon>
        <taxon>Streptophyta</taxon>
        <taxon>Embryophyta</taxon>
        <taxon>Tracheophyta</taxon>
        <taxon>Spermatophyta</taxon>
        <taxon>Magnoliopsida</taxon>
        <taxon>Liliopsida</taxon>
        <taxon>Zingiberales</taxon>
        <taxon>Musaceae</taxon>
        <taxon>Musa</taxon>
    </lineage>
</organism>
<keyword evidence="3" id="KW-1185">Reference proteome</keyword>
<sequence>MQPKARVYADPSPDLDEFERLPDSIALLVFNKVADVRSLGRCSAVSKRFNSLVFLVHDVSLEIDHVVTIDGDCDDPLSPSSPRHRRLFCNFVKLILSTLLKPFHNLHSTNGGNKPIVPQLSHHSPAQVLKNFTHVRNLRIELPAGEVATEEGVLLKWRAEFGSTIQNCVIFGGTRVDRRPVFSEHESPVEDSGSIPDSFYTNGGLKLRVVWTINSLIAASTRHYLLQPIIKDHPTLKSLVLTDADGQGTLHMGVGQLKEFREKSLVASAASNRTQVPASNMKLKYSPYLDLPGGMALQGATLVTIKPSSDGSSGTNTNTTESDAFIFGAFEGPFKAAAKSLMKRRTYLLEMNGANHKPDMVKFTNDQLKSPGSTLLHPQTLVLGHSAHHQPLQHLVLLFFLAEASSDTSPVFFTRVELLLHLRQVFPKLAVLRPQFRRTGLQVSDLHLGIRNRNLVSLFQFPHLFLELLFIRQKHSKLHGVVDRPRLQFLLQTDSDFTLLPLQSPGPGVQVYPNSSQMLRRIKPIGDSAPQLLRQL</sequence>